<sequence length="209" mass="23023">MFSFFPYSGQPYSSLFRSIQGTLSATETGQDTFAASGEPVYFWDTSQGKAPSNQFVALRQTIIHAKKAGFNLRTAKVVVKTTAFVHVHNNFSVKTAKVKAGSVKVKSYTGSTLAIPRHRLTGNTERVIVYKCNTICVNVAPKAELVYSIPDVVTSSPTVVMAKVHSAKMASYKTNITTVQNPTDDELRAIMILMRQQKAKQSASFRKMM</sequence>
<accession>A0A6J5LL91</accession>
<gene>
    <name evidence="1" type="ORF">UFOVP285_2</name>
</gene>
<name>A0A6J5LL91_9CAUD</name>
<reference evidence="1" key="1">
    <citation type="submission" date="2020-04" db="EMBL/GenBank/DDBJ databases">
        <authorList>
            <person name="Chiriac C."/>
            <person name="Salcher M."/>
            <person name="Ghai R."/>
            <person name="Kavagutti S V."/>
        </authorList>
    </citation>
    <scope>NUCLEOTIDE SEQUENCE</scope>
</reference>
<dbReference type="EMBL" id="LR796300">
    <property type="protein sequence ID" value="CAB4135334.1"/>
    <property type="molecule type" value="Genomic_DNA"/>
</dbReference>
<proteinExistence type="predicted"/>
<evidence type="ECO:0000313" key="1">
    <source>
        <dbReference type="EMBL" id="CAB4135334.1"/>
    </source>
</evidence>
<protein>
    <submittedName>
        <fullName evidence="1">Uncharacterized protein</fullName>
    </submittedName>
</protein>
<organism evidence="1">
    <name type="scientific">uncultured Caudovirales phage</name>
    <dbReference type="NCBI Taxonomy" id="2100421"/>
    <lineage>
        <taxon>Viruses</taxon>
        <taxon>Duplodnaviria</taxon>
        <taxon>Heunggongvirae</taxon>
        <taxon>Uroviricota</taxon>
        <taxon>Caudoviricetes</taxon>
        <taxon>Peduoviridae</taxon>
        <taxon>Maltschvirus</taxon>
        <taxon>Maltschvirus maltsch</taxon>
    </lineage>
</organism>